<dbReference type="InterPro" id="IPR017871">
    <property type="entry name" value="ABC_transporter-like_CS"/>
</dbReference>
<dbReference type="PANTHER" id="PTHR42711:SF17">
    <property type="entry name" value="ABC TRANSPORTER ATP-BINDING PROTEIN"/>
    <property type="match status" value="1"/>
</dbReference>
<dbReference type="Gene3D" id="3.40.50.300">
    <property type="entry name" value="P-loop containing nucleotide triphosphate hydrolases"/>
    <property type="match status" value="1"/>
</dbReference>
<dbReference type="SMART" id="SM00382">
    <property type="entry name" value="AAA"/>
    <property type="match status" value="1"/>
</dbReference>
<evidence type="ECO:0000256" key="2">
    <source>
        <dbReference type="ARBA" id="ARBA00022448"/>
    </source>
</evidence>
<evidence type="ECO:0000256" key="5">
    <source>
        <dbReference type="ARBA" id="ARBA00023251"/>
    </source>
</evidence>
<dbReference type="EMBL" id="RJJQ01000012">
    <property type="protein sequence ID" value="RNI21122.1"/>
    <property type="molecule type" value="Genomic_DNA"/>
</dbReference>
<evidence type="ECO:0000256" key="6">
    <source>
        <dbReference type="SAM" id="MobiDB-lite"/>
    </source>
</evidence>
<dbReference type="Proteomes" id="UP000271678">
    <property type="component" value="Unassembled WGS sequence"/>
</dbReference>
<dbReference type="PANTHER" id="PTHR42711">
    <property type="entry name" value="ABC TRANSPORTER ATP-BINDING PROTEIN"/>
    <property type="match status" value="1"/>
</dbReference>
<dbReference type="InterPro" id="IPR003439">
    <property type="entry name" value="ABC_transporter-like_ATP-bd"/>
</dbReference>
<dbReference type="PROSITE" id="PS00211">
    <property type="entry name" value="ABC_TRANSPORTER_1"/>
    <property type="match status" value="1"/>
</dbReference>
<evidence type="ECO:0000256" key="4">
    <source>
        <dbReference type="ARBA" id="ARBA00022840"/>
    </source>
</evidence>
<dbReference type="OrthoDB" id="9804819at2"/>
<keyword evidence="4 8" id="KW-0067">ATP-binding</keyword>
<accession>A0A3M9M6E8</accession>
<feature type="region of interest" description="Disordered" evidence="6">
    <location>
        <begin position="1"/>
        <end position="27"/>
    </location>
</feature>
<dbReference type="PROSITE" id="PS50893">
    <property type="entry name" value="ABC_TRANSPORTER_2"/>
    <property type="match status" value="1"/>
</dbReference>
<dbReference type="InterPro" id="IPR050763">
    <property type="entry name" value="ABC_transporter_ATP-binding"/>
</dbReference>
<feature type="domain" description="ABC transporter" evidence="7">
    <location>
        <begin position="30"/>
        <end position="255"/>
    </location>
</feature>
<dbReference type="GO" id="GO:0046677">
    <property type="term" value="P:response to antibiotic"/>
    <property type="evidence" value="ECO:0007669"/>
    <property type="project" value="UniProtKB-KW"/>
</dbReference>
<keyword evidence="9" id="KW-1185">Reference proteome</keyword>
<proteinExistence type="predicted"/>
<organism evidence="8 9">
    <name type="scientific">Flexivirga caeni</name>
    <dbReference type="NCBI Taxonomy" id="2294115"/>
    <lineage>
        <taxon>Bacteria</taxon>
        <taxon>Bacillati</taxon>
        <taxon>Actinomycetota</taxon>
        <taxon>Actinomycetes</taxon>
        <taxon>Micrococcales</taxon>
        <taxon>Dermacoccaceae</taxon>
        <taxon>Flexivirga</taxon>
    </lineage>
</organism>
<comment type="caution">
    <text evidence="8">The sequence shown here is derived from an EMBL/GenBank/DDBJ whole genome shotgun (WGS) entry which is preliminary data.</text>
</comment>
<evidence type="ECO:0000256" key="1">
    <source>
        <dbReference type="ARBA" id="ARBA00004202"/>
    </source>
</evidence>
<keyword evidence="3" id="KW-0547">Nucleotide-binding</keyword>
<name>A0A3M9M6E8_9MICO</name>
<dbReference type="RefSeq" id="WP_123271841.1">
    <property type="nucleotide sequence ID" value="NZ_RJJQ01000012.1"/>
</dbReference>
<keyword evidence="2" id="KW-0813">Transport</keyword>
<dbReference type="AlphaFoldDB" id="A0A3M9M6E8"/>
<dbReference type="Pfam" id="PF00005">
    <property type="entry name" value="ABC_tran"/>
    <property type="match status" value="1"/>
</dbReference>
<dbReference type="SUPFAM" id="SSF52540">
    <property type="entry name" value="P-loop containing nucleoside triphosphate hydrolases"/>
    <property type="match status" value="1"/>
</dbReference>
<dbReference type="InterPro" id="IPR027417">
    <property type="entry name" value="P-loop_NTPase"/>
</dbReference>
<reference evidence="8 9" key="1">
    <citation type="submission" date="2018-11" db="EMBL/GenBank/DDBJ databases">
        <title>Draft genome of Simplicispira Flexivirga sp. BO-16.</title>
        <authorList>
            <person name="Im W.T."/>
        </authorList>
    </citation>
    <scope>NUCLEOTIDE SEQUENCE [LARGE SCALE GENOMIC DNA]</scope>
    <source>
        <strain evidence="8 9">BO-16</strain>
    </source>
</reference>
<gene>
    <name evidence="8" type="ORF">EFY87_12670</name>
</gene>
<evidence type="ECO:0000313" key="8">
    <source>
        <dbReference type="EMBL" id="RNI21122.1"/>
    </source>
</evidence>
<evidence type="ECO:0000256" key="3">
    <source>
        <dbReference type="ARBA" id="ARBA00022741"/>
    </source>
</evidence>
<dbReference type="GO" id="GO:0016887">
    <property type="term" value="F:ATP hydrolysis activity"/>
    <property type="evidence" value="ECO:0007669"/>
    <property type="project" value="InterPro"/>
</dbReference>
<dbReference type="CDD" id="cd03230">
    <property type="entry name" value="ABC_DR_subfamily_A"/>
    <property type="match status" value="1"/>
</dbReference>
<protein>
    <submittedName>
        <fullName evidence="8">ABC transporter ATP-binding protein</fullName>
    </submittedName>
</protein>
<keyword evidence="5" id="KW-0046">Antibiotic resistance</keyword>
<dbReference type="GO" id="GO:0005886">
    <property type="term" value="C:plasma membrane"/>
    <property type="evidence" value="ECO:0007669"/>
    <property type="project" value="UniProtKB-SubCell"/>
</dbReference>
<sequence length="333" mass="36516">MPITQLRRPASDPRTPHSPAGANPRPPQVIQVHDLVVSYGSTRAVDGIGFEVRAGEVFALLGTNGAGKTTTLDVLEGFRRPAEGSVSVLGADPYREHDRISPRIGVMLQDAGFFEDLSVRATIRAWRRFHRRARSVDDSLELVGLTHRARARVRQLSGGERRRLDLALALLGHPELLFLDEPTTGIDPEGRRHTLRIIRDLVAGGMTVVLTTHYLDEAQELADRLAIMHRGRIQVSGTVDQVLAQHCGSRVRCAIPAEVAEAPEVRAVLHARGAEVQRHAGELRVSFDTSDPQADLLPLLTTAARAGAQARDLTVERRTLEDVFLALAESQEQ</sequence>
<comment type="subcellular location">
    <subcellularLocation>
        <location evidence="1">Cell membrane</location>
        <topology evidence="1">Peripheral membrane protein</topology>
    </subcellularLocation>
</comment>
<dbReference type="GO" id="GO:0005524">
    <property type="term" value="F:ATP binding"/>
    <property type="evidence" value="ECO:0007669"/>
    <property type="project" value="UniProtKB-KW"/>
</dbReference>
<evidence type="ECO:0000313" key="9">
    <source>
        <dbReference type="Proteomes" id="UP000271678"/>
    </source>
</evidence>
<evidence type="ECO:0000259" key="7">
    <source>
        <dbReference type="PROSITE" id="PS50893"/>
    </source>
</evidence>
<dbReference type="InterPro" id="IPR003593">
    <property type="entry name" value="AAA+_ATPase"/>
</dbReference>